<dbReference type="Pfam" id="PF14072">
    <property type="entry name" value="DndB"/>
    <property type="match status" value="1"/>
</dbReference>
<dbReference type="InterPro" id="IPR017642">
    <property type="entry name" value="DNA_S_mod_DndB"/>
</dbReference>
<name>A0ABX7V3U0_9GAMM</name>
<dbReference type="EMBL" id="CP072425">
    <property type="protein sequence ID" value="QTL35125.1"/>
    <property type="molecule type" value="Genomic_DNA"/>
</dbReference>
<dbReference type="RefSeq" id="WP_209052118.1">
    <property type="nucleotide sequence ID" value="NZ_CP072425.1"/>
</dbReference>
<dbReference type="CDD" id="cd16413">
    <property type="entry name" value="DGQHR_domain"/>
    <property type="match status" value="1"/>
</dbReference>
<dbReference type="NCBIfam" id="TIGR03187">
    <property type="entry name" value="DGQHR"/>
    <property type="match status" value="1"/>
</dbReference>
<sequence>MKTRYLSVKQPIGDFYLTSLEASVLAKIADATARGEHPDAVQREQSKKRVKEIAEYSSDTDATFPTPIILAVDLSSNVRIDDDYIYFDENDIIGDVIDGQHRLEGLKNSSYISDFQLPVVFIFDLEPYQRAYVFSIINSKQTRVNMSLIYDLFALSKTRSPYKTCHEIARALNKESNSPFYRRLKMLGKKKKTKSWHLYLKVHLLSIS</sequence>
<dbReference type="Proteomes" id="UP000665025">
    <property type="component" value="Chromosome 1"/>
</dbReference>
<evidence type="ECO:0000313" key="2">
    <source>
        <dbReference type="Proteomes" id="UP000665025"/>
    </source>
</evidence>
<reference evidence="1 2" key="1">
    <citation type="submission" date="2021-03" db="EMBL/GenBank/DDBJ databases">
        <title>Complete Genome of Pseudoalteromonas viridis Strain BBR56, a new biocontrol bacterial candidate.</title>
        <authorList>
            <person name="Handayani D.P."/>
            <person name="Isnansetyo A."/>
            <person name="Istiqomah I."/>
            <person name="Jumina J."/>
        </authorList>
    </citation>
    <scope>NUCLEOTIDE SEQUENCE [LARGE SCALE GENOMIC DNA]</scope>
    <source>
        <strain evidence="1 2">BBR56</strain>
    </source>
</reference>
<evidence type="ECO:0000313" key="1">
    <source>
        <dbReference type="EMBL" id="QTL35125.1"/>
    </source>
</evidence>
<dbReference type="InterPro" id="IPR017601">
    <property type="entry name" value="DGQHR-contain_dom"/>
</dbReference>
<proteinExistence type="predicted"/>
<accession>A0ABX7V3U0</accession>
<keyword evidence="2" id="KW-1185">Reference proteome</keyword>
<protein>
    <submittedName>
        <fullName evidence="1">DGQHR domain-containing protein</fullName>
    </submittedName>
</protein>
<gene>
    <name evidence="1" type="ORF">J5X90_16595</name>
</gene>
<organism evidence="1 2">
    <name type="scientific">Pseudoalteromonas viridis</name>
    <dbReference type="NCBI Taxonomy" id="339617"/>
    <lineage>
        <taxon>Bacteria</taxon>
        <taxon>Pseudomonadati</taxon>
        <taxon>Pseudomonadota</taxon>
        <taxon>Gammaproteobacteria</taxon>
        <taxon>Alteromonadales</taxon>
        <taxon>Pseudoalteromonadaceae</taxon>
        <taxon>Pseudoalteromonas</taxon>
    </lineage>
</organism>